<protein>
    <recommendedName>
        <fullName evidence="10">Potassium channel domain-containing protein</fullName>
    </recommendedName>
</protein>
<keyword evidence="4 9" id="KW-1133">Transmembrane helix</keyword>
<evidence type="ECO:0000313" key="11">
    <source>
        <dbReference type="EMBL" id="EDO37267.1"/>
    </source>
</evidence>
<name>A7SG83_NEMVE</name>
<evidence type="ECO:0000256" key="1">
    <source>
        <dbReference type="ARBA" id="ARBA00004141"/>
    </source>
</evidence>
<evidence type="ECO:0000256" key="9">
    <source>
        <dbReference type="SAM" id="Phobius"/>
    </source>
</evidence>
<dbReference type="InterPro" id="IPR003280">
    <property type="entry name" value="2pore_dom_K_chnl"/>
</dbReference>
<dbReference type="SUPFAM" id="SSF81324">
    <property type="entry name" value="Voltage-gated potassium channels"/>
    <property type="match status" value="2"/>
</dbReference>
<dbReference type="AlphaFoldDB" id="A7SG83"/>
<feature type="transmembrane region" description="Helical" evidence="9">
    <location>
        <begin position="6"/>
        <end position="32"/>
    </location>
</feature>
<sequence length="213" mass="24219">MAVLAASTIVLLIRVFLLTGYLLIGAFIFQLLERKNFATELRETVEIRRNILAKYNISRHDASRWARTFLSNPLMENISLEWNFGNSFVFAMVTVTTIGYGNIVPKTFGGRLFCIFYALLGIPGTCLTLKAIGDKISEKLCALIKFLEMRVLKRPRPQHLELKTAVTSIVMAVCVVLPLLASVVYYRKSEWTYFNCLYFTFITLSTIGYGDFL</sequence>
<dbReference type="Pfam" id="PF07885">
    <property type="entry name" value="Ion_trans_2"/>
    <property type="match status" value="2"/>
</dbReference>
<dbReference type="HOGENOM" id="CLU_022504_1_0_1"/>
<dbReference type="FunFam" id="1.10.287.70:FF:000353">
    <property type="entry name" value="Predicted protein"/>
    <property type="match status" value="1"/>
</dbReference>
<keyword evidence="12" id="KW-1185">Reference proteome</keyword>
<dbReference type="PANTHER" id="PTHR11003">
    <property type="entry name" value="POTASSIUM CHANNEL, SUBFAMILY K"/>
    <property type="match status" value="1"/>
</dbReference>
<feature type="transmembrane region" description="Helical" evidence="9">
    <location>
        <begin position="84"/>
        <end position="103"/>
    </location>
</feature>
<evidence type="ECO:0000256" key="4">
    <source>
        <dbReference type="ARBA" id="ARBA00022989"/>
    </source>
</evidence>
<feature type="domain" description="Potassium channel" evidence="10">
    <location>
        <begin position="174"/>
        <end position="212"/>
    </location>
</feature>
<feature type="transmembrane region" description="Helical" evidence="9">
    <location>
        <begin position="109"/>
        <end position="129"/>
    </location>
</feature>
<dbReference type="GO" id="GO:0022841">
    <property type="term" value="F:potassium ion leak channel activity"/>
    <property type="evidence" value="ECO:0000318"/>
    <property type="project" value="GO_Central"/>
</dbReference>
<dbReference type="GO" id="GO:0071805">
    <property type="term" value="P:potassium ion transmembrane transport"/>
    <property type="evidence" value="ECO:0000318"/>
    <property type="project" value="GO_Central"/>
</dbReference>
<keyword evidence="6 9" id="KW-0472">Membrane</keyword>
<gene>
    <name evidence="11" type="ORF">NEMVEDRAFT_v1g117189</name>
</gene>
<evidence type="ECO:0000256" key="5">
    <source>
        <dbReference type="ARBA" id="ARBA00023065"/>
    </source>
</evidence>
<dbReference type="InParanoid" id="A7SG83"/>
<dbReference type="InterPro" id="IPR013099">
    <property type="entry name" value="K_chnl_dom"/>
</dbReference>
<evidence type="ECO:0000313" key="12">
    <source>
        <dbReference type="Proteomes" id="UP000001593"/>
    </source>
</evidence>
<dbReference type="GO" id="GO:0015271">
    <property type="term" value="F:outward rectifier potassium channel activity"/>
    <property type="evidence" value="ECO:0000318"/>
    <property type="project" value="GO_Central"/>
</dbReference>
<evidence type="ECO:0000256" key="6">
    <source>
        <dbReference type="ARBA" id="ARBA00023136"/>
    </source>
</evidence>
<feature type="transmembrane region" description="Helical" evidence="9">
    <location>
        <begin position="164"/>
        <end position="186"/>
    </location>
</feature>
<dbReference type="Gene3D" id="1.10.287.70">
    <property type="match status" value="1"/>
</dbReference>
<keyword evidence="3 8" id="KW-0812">Transmembrane</keyword>
<dbReference type="Proteomes" id="UP000001593">
    <property type="component" value="Unassembled WGS sequence"/>
</dbReference>
<dbReference type="KEGG" id="nve:5508776"/>
<dbReference type="PhylomeDB" id="A7SG83"/>
<feature type="non-terminal residue" evidence="11">
    <location>
        <position position="213"/>
    </location>
</feature>
<evidence type="ECO:0000256" key="2">
    <source>
        <dbReference type="ARBA" id="ARBA00022448"/>
    </source>
</evidence>
<proteinExistence type="inferred from homology"/>
<accession>A7SG83</accession>
<reference evidence="11 12" key="1">
    <citation type="journal article" date="2007" name="Science">
        <title>Sea anemone genome reveals ancestral eumetazoan gene repertoire and genomic organization.</title>
        <authorList>
            <person name="Putnam N.H."/>
            <person name="Srivastava M."/>
            <person name="Hellsten U."/>
            <person name="Dirks B."/>
            <person name="Chapman J."/>
            <person name="Salamov A."/>
            <person name="Terry A."/>
            <person name="Shapiro H."/>
            <person name="Lindquist E."/>
            <person name="Kapitonov V.V."/>
            <person name="Jurka J."/>
            <person name="Genikhovich G."/>
            <person name="Grigoriev I.V."/>
            <person name="Lucas S.M."/>
            <person name="Steele R.E."/>
            <person name="Finnerty J.R."/>
            <person name="Technau U."/>
            <person name="Martindale M.Q."/>
            <person name="Rokhsar D.S."/>
        </authorList>
    </citation>
    <scope>NUCLEOTIDE SEQUENCE [LARGE SCALE GENOMIC DNA]</scope>
    <source>
        <strain evidence="12">CH2 X CH6</strain>
    </source>
</reference>
<keyword evidence="5 8" id="KW-0406">Ion transport</keyword>
<evidence type="ECO:0000259" key="10">
    <source>
        <dbReference type="Pfam" id="PF07885"/>
    </source>
</evidence>
<dbReference type="PANTHER" id="PTHR11003:SF345">
    <property type="entry name" value="TWIK FAMILY OF POTASSIUM CHANNELS PROTEIN 18"/>
    <property type="match status" value="1"/>
</dbReference>
<dbReference type="eggNOG" id="KOG4404">
    <property type="taxonomic scope" value="Eukaryota"/>
</dbReference>
<comment type="similarity">
    <text evidence="8">Belongs to the two pore domain potassium channel (TC 1.A.1.8) family.</text>
</comment>
<organism evidence="11 12">
    <name type="scientific">Nematostella vectensis</name>
    <name type="common">Starlet sea anemone</name>
    <dbReference type="NCBI Taxonomy" id="45351"/>
    <lineage>
        <taxon>Eukaryota</taxon>
        <taxon>Metazoa</taxon>
        <taxon>Cnidaria</taxon>
        <taxon>Anthozoa</taxon>
        <taxon>Hexacorallia</taxon>
        <taxon>Actiniaria</taxon>
        <taxon>Edwardsiidae</taxon>
        <taxon>Nematostella</taxon>
    </lineage>
</organism>
<dbReference type="OrthoDB" id="297496at2759"/>
<comment type="subcellular location">
    <subcellularLocation>
        <location evidence="1">Membrane</location>
        <topology evidence="1">Multi-pass membrane protein</topology>
    </subcellularLocation>
</comment>
<keyword evidence="2 8" id="KW-0813">Transport</keyword>
<dbReference type="OMA" id="WAFICAG"/>
<dbReference type="PRINTS" id="PR01333">
    <property type="entry name" value="2POREKCHANEL"/>
</dbReference>
<evidence type="ECO:0000256" key="3">
    <source>
        <dbReference type="ARBA" id="ARBA00022692"/>
    </source>
</evidence>
<evidence type="ECO:0000256" key="7">
    <source>
        <dbReference type="ARBA" id="ARBA00023303"/>
    </source>
</evidence>
<keyword evidence="7 8" id="KW-0407">Ion channel</keyword>
<dbReference type="EMBL" id="DS469650">
    <property type="protein sequence ID" value="EDO37267.1"/>
    <property type="molecule type" value="Genomic_DNA"/>
</dbReference>
<feature type="domain" description="Potassium channel" evidence="10">
    <location>
        <begin position="72"/>
        <end position="137"/>
    </location>
</feature>
<evidence type="ECO:0000256" key="8">
    <source>
        <dbReference type="RuleBase" id="RU003857"/>
    </source>
</evidence>
<feature type="transmembrane region" description="Helical" evidence="9">
    <location>
        <begin position="192"/>
        <end position="212"/>
    </location>
</feature>
<dbReference type="GO" id="GO:0005886">
    <property type="term" value="C:plasma membrane"/>
    <property type="evidence" value="ECO:0000318"/>
    <property type="project" value="GO_Central"/>
</dbReference>